<evidence type="ECO:0000256" key="2">
    <source>
        <dbReference type="ARBA" id="ARBA00022692"/>
    </source>
</evidence>
<keyword evidence="4 5" id="KW-0472">Membrane</keyword>
<dbReference type="OrthoDB" id="8576060at2"/>
<dbReference type="Proteomes" id="UP000268070">
    <property type="component" value="Chromosome"/>
</dbReference>
<evidence type="ECO:0000256" key="3">
    <source>
        <dbReference type="ARBA" id="ARBA00022989"/>
    </source>
</evidence>
<sequence>MIFKVFYKKMTDNLFSRQGSRATSILVFLFLATLLSTRSGYSYALGALVLYSLWQVMRSPSISLQRSEAWILLWLLLFAVFGMSAAAIHGDPLAEYEVPIKFALAVVLIVCCMKLPPKPAFFWLGLVTGAVSGFFVAYWKMEQSGIPKAFGYTGAIQFGNLALTLSLIQIVGLCWLLSHRSKDYFLWLAALPIGTFFGLLSSYFSGTRGGWVAIPVFLILFLLSYVRRQNFFYCFLVVMGIVLSGAIIVISSTMVQERIQAAANDVVEYQSQGFESVGSIGSRLAIWEVSLDMLKDKPVWGWGEVKFRAELKRREQDGRLGAVPASLANTHNTFIEVWMMYGGLALIALIGLLISLTWYFLRYVRCPDSVMRAYSLAGLCLVMGYVVYGQSQIMLIRNNTLVFFLLMIAVLMGMLRQRRIELEG</sequence>
<evidence type="ECO:0000256" key="4">
    <source>
        <dbReference type="ARBA" id="ARBA00023136"/>
    </source>
</evidence>
<feature type="transmembrane region" description="Helical" evidence="5">
    <location>
        <begin position="41"/>
        <end position="57"/>
    </location>
</feature>
<feature type="transmembrane region" description="Helical" evidence="5">
    <location>
        <begin position="96"/>
        <end position="113"/>
    </location>
</feature>
<evidence type="ECO:0000256" key="5">
    <source>
        <dbReference type="SAM" id="Phobius"/>
    </source>
</evidence>
<dbReference type="Pfam" id="PF04932">
    <property type="entry name" value="Wzy_C"/>
    <property type="match status" value="1"/>
</dbReference>
<keyword evidence="3 5" id="KW-1133">Transmembrane helix</keyword>
<dbReference type="GO" id="GO:0016874">
    <property type="term" value="F:ligase activity"/>
    <property type="evidence" value="ECO:0007669"/>
    <property type="project" value="UniProtKB-KW"/>
</dbReference>
<keyword evidence="7" id="KW-0436">Ligase</keyword>
<feature type="transmembrane region" description="Helical" evidence="5">
    <location>
        <begin position="158"/>
        <end position="177"/>
    </location>
</feature>
<feature type="transmembrane region" description="Helical" evidence="5">
    <location>
        <begin position="210"/>
        <end position="226"/>
    </location>
</feature>
<name>A0A3G2HYS0_9BURK</name>
<evidence type="ECO:0000313" key="8">
    <source>
        <dbReference type="Proteomes" id="UP000268070"/>
    </source>
</evidence>
<protein>
    <submittedName>
        <fullName evidence="7">O-antigen ligase family protein</fullName>
    </submittedName>
</protein>
<feature type="transmembrane region" description="Helical" evidence="5">
    <location>
        <begin position="396"/>
        <end position="415"/>
    </location>
</feature>
<dbReference type="EMBL" id="CP032153">
    <property type="protein sequence ID" value="AYN22224.1"/>
    <property type="molecule type" value="Genomic_DNA"/>
</dbReference>
<evidence type="ECO:0000313" key="7">
    <source>
        <dbReference type="EMBL" id="AYN22224.1"/>
    </source>
</evidence>
<dbReference type="PANTHER" id="PTHR37422">
    <property type="entry name" value="TEICHURONIC ACID BIOSYNTHESIS PROTEIN TUAE"/>
    <property type="match status" value="1"/>
</dbReference>
<proteinExistence type="predicted"/>
<keyword evidence="2 5" id="KW-0812">Transmembrane</keyword>
<dbReference type="KEGG" id="aaqu:D3M96_17740"/>
<dbReference type="GO" id="GO:0016020">
    <property type="term" value="C:membrane"/>
    <property type="evidence" value="ECO:0007669"/>
    <property type="project" value="UniProtKB-SubCell"/>
</dbReference>
<feature type="transmembrane region" description="Helical" evidence="5">
    <location>
        <begin position="120"/>
        <end position="138"/>
    </location>
</feature>
<comment type="subcellular location">
    <subcellularLocation>
        <location evidence="1">Membrane</location>
        <topology evidence="1">Multi-pass membrane protein</topology>
    </subcellularLocation>
</comment>
<feature type="transmembrane region" description="Helical" evidence="5">
    <location>
        <begin position="373"/>
        <end position="390"/>
    </location>
</feature>
<feature type="transmembrane region" description="Helical" evidence="5">
    <location>
        <begin position="20"/>
        <end position="35"/>
    </location>
</feature>
<organism evidence="7 8">
    <name type="scientific">Alcaligenes aquatilis</name>
    <dbReference type="NCBI Taxonomy" id="323284"/>
    <lineage>
        <taxon>Bacteria</taxon>
        <taxon>Pseudomonadati</taxon>
        <taxon>Pseudomonadota</taxon>
        <taxon>Betaproteobacteria</taxon>
        <taxon>Burkholderiales</taxon>
        <taxon>Alcaligenaceae</taxon>
        <taxon>Alcaligenes</taxon>
    </lineage>
</organism>
<accession>A0A3G2HYS0</accession>
<gene>
    <name evidence="7" type="ORF">D3M96_17740</name>
</gene>
<evidence type="ECO:0000256" key="1">
    <source>
        <dbReference type="ARBA" id="ARBA00004141"/>
    </source>
</evidence>
<feature type="domain" description="O-antigen ligase-related" evidence="6">
    <location>
        <begin position="195"/>
        <end position="350"/>
    </location>
</feature>
<dbReference type="PANTHER" id="PTHR37422:SF17">
    <property type="entry name" value="O-ANTIGEN LIGASE"/>
    <property type="match status" value="1"/>
</dbReference>
<feature type="transmembrane region" description="Helical" evidence="5">
    <location>
        <begin position="338"/>
        <end position="361"/>
    </location>
</feature>
<feature type="transmembrane region" description="Helical" evidence="5">
    <location>
        <begin position="184"/>
        <end position="204"/>
    </location>
</feature>
<dbReference type="InterPro" id="IPR051533">
    <property type="entry name" value="WaaL-like"/>
</dbReference>
<dbReference type="AlphaFoldDB" id="A0A3G2HYS0"/>
<feature type="transmembrane region" description="Helical" evidence="5">
    <location>
        <begin position="231"/>
        <end position="250"/>
    </location>
</feature>
<feature type="transmembrane region" description="Helical" evidence="5">
    <location>
        <begin position="69"/>
        <end position="90"/>
    </location>
</feature>
<reference evidence="7 8" key="1">
    <citation type="submission" date="2018-09" db="EMBL/GenBank/DDBJ databases">
        <title>Complete genome sequence of the hydrocarbonoclastic bacterium Alcaligenes aquatilis QD168, isolated from a crude-oil polluted marine sediment of Central Chile.</title>
        <authorList>
            <person name="Duran R.E."/>
            <person name="Barra B."/>
            <person name="Salva-Serra F."/>
            <person name="Mendez V."/>
            <person name="Moore E.R.B."/>
            <person name="Seeger M."/>
        </authorList>
    </citation>
    <scope>NUCLEOTIDE SEQUENCE [LARGE SCALE GENOMIC DNA]</scope>
    <source>
        <strain evidence="7 8">QD168</strain>
    </source>
</reference>
<evidence type="ECO:0000259" key="6">
    <source>
        <dbReference type="Pfam" id="PF04932"/>
    </source>
</evidence>
<dbReference type="InterPro" id="IPR007016">
    <property type="entry name" value="O-antigen_ligase-rel_domated"/>
</dbReference>